<dbReference type="PANTHER" id="PTHR28026">
    <property type="entry name" value="DUF962 DOMAIN PROTEIN (AFU_ORTHOLOGUE AFUA_8G05310)"/>
    <property type="match status" value="1"/>
</dbReference>
<dbReference type="EMBL" id="JAKIKU010000001">
    <property type="protein sequence ID" value="MCL1044034.1"/>
    <property type="molecule type" value="Genomic_DNA"/>
</dbReference>
<keyword evidence="3" id="KW-1185">Reference proteome</keyword>
<evidence type="ECO:0000313" key="3">
    <source>
        <dbReference type="Proteomes" id="UP001202134"/>
    </source>
</evidence>
<keyword evidence="1" id="KW-0812">Transmembrane</keyword>
<feature type="transmembrane region" description="Helical" evidence="1">
    <location>
        <begin position="77"/>
        <end position="95"/>
    </location>
</feature>
<organism evidence="2 3">
    <name type="scientific">Shewanella electrodiphila</name>
    <dbReference type="NCBI Taxonomy" id="934143"/>
    <lineage>
        <taxon>Bacteria</taxon>
        <taxon>Pseudomonadati</taxon>
        <taxon>Pseudomonadota</taxon>
        <taxon>Gammaproteobacteria</taxon>
        <taxon>Alteromonadales</taxon>
        <taxon>Shewanellaceae</taxon>
        <taxon>Shewanella</taxon>
    </lineage>
</organism>
<name>A0ABT0KJY1_9GAMM</name>
<dbReference type="PANTHER" id="PTHR28026:SF9">
    <property type="entry name" value="2-HYDROXY-PALMITIC ACID DIOXYGENASE MPO1"/>
    <property type="match status" value="1"/>
</dbReference>
<gene>
    <name evidence="2" type="ORF">L2737_01630</name>
</gene>
<dbReference type="Proteomes" id="UP001202134">
    <property type="component" value="Unassembled WGS sequence"/>
</dbReference>
<sequence>MKSAVEQLATYKSVHLNPKNIKTHFVGVPLIIWSVFLLLNLIPINFVLLAEDGFKINIATIFALGTLIYYFILHKGLALGLTIFIIPVLMTSSMVAELDNAWMMGVGVFFVGWVIQFIGHKYEKAKPAFIDDLNQLLIGPFFLMAELYFMMGLNKNLEHEITPIARDKRRALEANRRQTA</sequence>
<keyword evidence="1" id="KW-0472">Membrane</keyword>
<feature type="transmembrane region" description="Helical" evidence="1">
    <location>
        <begin position="25"/>
        <end position="48"/>
    </location>
</feature>
<dbReference type="RefSeq" id="WP_248954528.1">
    <property type="nucleotide sequence ID" value="NZ_JAKIKU010000001.1"/>
</dbReference>
<accession>A0ABT0KJY1</accession>
<dbReference type="Pfam" id="PF06127">
    <property type="entry name" value="Mpo1-like"/>
    <property type="match status" value="1"/>
</dbReference>
<evidence type="ECO:0000313" key="2">
    <source>
        <dbReference type="EMBL" id="MCL1044034.1"/>
    </source>
</evidence>
<evidence type="ECO:0000256" key="1">
    <source>
        <dbReference type="SAM" id="Phobius"/>
    </source>
</evidence>
<reference evidence="2 3" key="1">
    <citation type="submission" date="2022-01" db="EMBL/GenBank/DDBJ databases">
        <title>Whole genome-based taxonomy of the Shewanellaceae.</title>
        <authorList>
            <person name="Martin-Rodriguez A.J."/>
        </authorList>
    </citation>
    <scope>NUCLEOTIDE SEQUENCE [LARGE SCALE GENOMIC DNA]</scope>
    <source>
        <strain evidence="2 3">DSM 24955</strain>
    </source>
</reference>
<comment type="caution">
    <text evidence="2">The sequence shown here is derived from an EMBL/GenBank/DDBJ whole genome shotgun (WGS) entry which is preliminary data.</text>
</comment>
<keyword evidence="1" id="KW-1133">Transmembrane helix</keyword>
<feature type="transmembrane region" description="Helical" evidence="1">
    <location>
        <begin position="101"/>
        <end position="119"/>
    </location>
</feature>
<dbReference type="InterPro" id="IPR009305">
    <property type="entry name" value="Mpo1-like"/>
</dbReference>
<protein>
    <submittedName>
        <fullName evidence="2">DUF962 domain-containing protein</fullName>
    </submittedName>
</protein>
<proteinExistence type="predicted"/>